<evidence type="ECO:0000256" key="4">
    <source>
        <dbReference type="ARBA" id="ARBA00022576"/>
    </source>
</evidence>
<evidence type="ECO:0000256" key="1">
    <source>
        <dbReference type="ARBA" id="ARBA00001933"/>
    </source>
</evidence>
<evidence type="ECO:0000256" key="6">
    <source>
        <dbReference type="ARBA" id="ARBA00022898"/>
    </source>
</evidence>
<dbReference type="InterPro" id="IPR015422">
    <property type="entry name" value="PyrdxlP-dep_Trfase_small"/>
</dbReference>
<dbReference type="SUPFAM" id="SSF53383">
    <property type="entry name" value="PLP-dependent transferases"/>
    <property type="match status" value="1"/>
</dbReference>
<evidence type="ECO:0000259" key="11">
    <source>
        <dbReference type="Pfam" id="PF00266"/>
    </source>
</evidence>
<keyword evidence="5" id="KW-0808">Transferase</keyword>
<sequence length="423" mass="45969">MGRSALLRALQTFRSQQRSFSSTTQALAANAARPGETLPEMLPYAGPSTVIDVPSRLLMGPGPANSHPRVLAAQTLPLLGHMHPPFFKIMDEIQQGLQYVFQTSSKYTLLISGTGHAGMEATITNLVEPGETILVGNNGIWGSRVCDMAARYGANVINLQKEAGRAFSFEELSRAVTEHKPAVLFLCQGESSSGVHQNLSGLGKLCKDNGTLLLVDTVCSLGGVPLFADDWGIDAIYSGSQKVLAAPPGGAPLFLSQRAFDKLKARKTKPGSYNLDLNLVGDYWSWHGGRSYHHTGMVSMWYAMREALALVGEEGLEPMWARHQRMHEQLWAGLTEMGLEPFVENPDERLITVNTIKVPEGVDWAAVVKNAMDTYSVEIAGGLGPTVGKVWRVGIMGYNAQPQNIELVLASFRDGLRKQGRLP</sequence>
<comment type="similarity">
    <text evidence="2 9">Belongs to the class-V pyridoxal-phosphate-dependent aminotransferase family.</text>
</comment>
<dbReference type="eggNOG" id="KOG2862">
    <property type="taxonomic scope" value="Eukaryota"/>
</dbReference>
<dbReference type="InterPro" id="IPR024169">
    <property type="entry name" value="SP_NH2Trfase/AEP_transaminase"/>
</dbReference>
<evidence type="ECO:0000256" key="2">
    <source>
        <dbReference type="ARBA" id="ARBA00009236"/>
    </source>
</evidence>
<evidence type="ECO:0000256" key="3">
    <source>
        <dbReference type="ARBA" id="ARBA00013049"/>
    </source>
</evidence>
<name>I0Z0L1_COCSC</name>
<dbReference type="GeneID" id="17042178"/>
<evidence type="ECO:0000256" key="9">
    <source>
        <dbReference type="RuleBase" id="RU004075"/>
    </source>
</evidence>
<dbReference type="GO" id="GO:0004760">
    <property type="term" value="F:L-serine-pyruvate transaminase activity"/>
    <property type="evidence" value="ECO:0007669"/>
    <property type="project" value="TreeGrafter"/>
</dbReference>
<dbReference type="OrthoDB" id="7403325at2759"/>
<protein>
    <recommendedName>
        <fullName evidence="3">alanine--glyoxylate transaminase</fullName>
        <ecNumber evidence="3">2.6.1.44</ecNumber>
    </recommendedName>
</protein>
<dbReference type="GO" id="GO:0019265">
    <property type="term" value="P:glycine biosynthetic process, by transamination of glyoxylate"/>
    <property type="evidence" value="ECO:0007669"/>
    <property type="project" value="TreeGrafter"/>
</dbReference>
<dbReference type="Gene3D" id="3.90.1150.10">
    <property type="entry name" value="Aspartate Aminotransferase, domain 1"/>
    <property type="match status" value="1"/>
</dbReference>
<dbReference type="Gene3D" id="3.40.640.10">
    <property type="entry name" value="Type I PLP-dependent aspartate aminotransferase-like (Major domain)"/>
    <property type="match status" value="1"/>
</dbReference>
<dbReference type="GO" id="GO:0005777">
    <property type="term" value="C:peroxisome"/>
    <property type="evidence" value="ECO:0007669"/>
    <property type="project" value="TreeGrafter"/>
</dbReference>
<reference evidence="12 13" key="1">
    <citation type="journal article" date="2012" name="Genome Biol.">
        <title>The genome of the polar eukaryotic microalga coccomyxa subellipsoidea reveals traits of cold adaptation.</title>
        <authorList>
            <person name="Blanc G."/>
            <person name="Agarkova I."/>
            <person name="Grimwood J."/>
            <person name="Kuo A."/>
            <person name="Brueggeman A."/>
            <person name="Dunigan D."/>
            <person name="Gurnon J."/>
            <person name="Ladunga I."/>
            <person name="Lindquist E."/>
            <person name="Lucas S."/>
            <person name="Pangilinan J."/>
            <person name="Proschold T."/>
            <person name="Salamov A."/>
            <person name="Schmutz J."/>
            <person name="Weeks D."/>
            <person name="Yamada T."/>
            <person name="Claverie J.M."/>
            <person name="Grigoriev I."/>
            <person name="Van Etten J."/>
            <person name="Lomsadze A."/>
            <person name="Borodovsky M."/>
        </authorList>
    </citation>
    <scope>NUCLEOTIDE SEQUENCE [LARGE SCALE GENOMIC DNA]</scope>
    <source>
        <strain evidence="12 13">C-169</strain>
    </source>
</reference>
<evidence type="ECO:0000313" key="12">
    <source>
        <dbReference type="EMBL" id="EIE24180.1"/>
    </source>
</evidence>
<keyword evidence="6 8" id="KW-0663">Pyridoxal phosphate</keyword>
<comment type="caution">
    <text evidence="12">The sequence shown here is derived from an EMBL/GenBank/DDBJ whole genome shotgun (WGS) entry which is preliminary data.</text>
</comment>
<dbReference type="KEGG" id="csl:COCSUDRAFT_23313"/>
<dbReference type="InterPro" id="IPR020578">
    <property type="entry name" value="Aminotrans_V_PyrdxlP_BS"/>
</dbReference>
<feature type="domain" description="Aminotransferase class V" evidence="11">
    <location>
        <begin position="81"/>
        <end position="400"/>
    </location>
</feature>
<dbReference type="FunFam" id="3.40.640.10:FF:000027">
    <property type="entry name" value="Serine--pyruvate aminotransferase, mitochondrial"/>
    <property type="match status" value="1"/>
</dbReference>
<dbReference type="InterPro" id="IPR000192">
    <property type="entry name" value="Aminotrans_V_dom"/>
</dbReference>
<keyword evidence="4" id="KW-0032">Aminotransferase</keyword>
<evidence type="ECO:0000256" key="10">
    <source>
        <dbReference type="RuleBase" id="RU004504"/>
    </source>
</evidence>
<dbReference type="STRING" id="574566.I0Z0L1"/>
<organism evidence="12 13">
    <name type="scientific">Coccomyxa subellipsoidea (strain C-169)</name>
    <name type="common">Green microalga</name>
    <dbReference type="NCBI Taxonomy" id="574566"/>
    <lineage>
        <taxon>Eukaryota</taxon>
        <taxon>Viridiplantae</taxon>
        <taxon>Chlorophyta</taxon>
        <taxon>core chlorophytes</taxon>
        <taxon>Trebouxiophyceae</taxon>
        <taxon>Trebouxiophyceae incertae sedis</taxon>
        <taxon>Coccomyxaceae</taxon>
        <taxon>Coccomyxa</taxon>
        <taxon>Coccomyxa subellipsoidea</taxon>
    </lineage>
</organism>
<dbReference type="EMBL" id="AGSI01000006">
    <property type="protein sequence ID" value="EIE24180.1"/>
    <property type="molecule type" value="Genomic_DNA"/>
</dbReference>
<keyword evidence="13" id="KW-1185">Reference proteome</keyword>
<dbReference type="AlphaFoldDB" id="I0Z0L1"/>
<dbReference type="EC" id="2.6.1.44" evidence="3"/>
<dbReference type="PROSITE" id="PS00595">
    <property type="entry name" value="AA_TRANSFER_CLASS_5"/>
    <property type="match status" value="1"/>
</dbReference>
<dbReference type="InterPro" id="IPR015424">
    <property type="entry name" value="PyrdxlP-dep_Trfase"/>
</dbReference>
<dbReference type="RefSeq" id="XP_005648724.1">
    <property type="nucleotide sequence ID" value="XM_005648667.1"/>
</dbReference>
<gene>
    <name evidence="12" type="ORF">COCSUDRAFT_23313</name>
</gene>
<dbReference type="PIRSF" id="PIRSF000524">
    <property type="entry name" value="SPT"/>
    <property type="match status" value="1"/>
</dbReference>
<dbReference type="Pfam" id="PF00266">
    <property type="entry name" value="Aminotran_5"/>
    <property type="match status" value="1"/>
</dbReference>
<dbReference type="GO" id="GO:0008453">
    <property type="term" value="F:alanine-glyoxylate transaminase activity"/>
    <property type="evidence" value="ECO:0007669"/>
    <property type="project" value="UniProtKB-EC"/>
</dbReference>
<dbReference type="FunFam" id="3.90.1150.10:FF:000039">
    <property type="entry name" value="Serine--pyruvate aminotransferase"/>
    <property type="match status" value="1"/>
</dbReference>
<feature type="modified residue" description="N6-(pyridoxal phosphate)lysine" evidence="8">
    <location>
        <position position="242"/>
    </location>
</feature>
<dbReference type="InterPro" id="IPR015421">
    <property type="entry name" value="PyrdxlP-dep_Trfase_major"/>
</dbReference>
<proteinExistence type="inferred from homology"/>
<evidence type="ECO:0000313" key="13">
    <source>
        <dbReference type="Proteomes" id="UP000007264"/>
    </source>
</evidence>
<dbReference type="PANTHER" id="PTHR21152:SF40">
    <property type="entry name" value="ALANINE--GLYOXYLATE AMINOTRANSFERASE"/>
    <property type="match status" value="1"/>
</dbReference>
<dbReference type="Proteomes" id="UP000007264">
    <property type="component" value="Unassembled WGS sequence"/>
</dbReference>
<comment type="cofactor">
    <cofactor evidence="1 8 10">
        <name>pyridoxal 5'-phosphate</name>
        <dbReference type="ChEBI" id="CHEBI:597326"/>
    </cofactor>
</comment>
<dbReference type="CDD" id="cd06451">
    <property type="entry name" value="AGAT_like"/>
    <property type="match status" value="1"/>
</dbReference>
<evidence type="ECO:0000256" key="5">
    <source>
        <dbReference type="ARBA" id="ARBA00022679"/>
    </source>
</evidence>
<dbReference type="PANTHER" id="PTHR21152">
    <property type="entry name" value="AMINOTRANSFERASE CLASS V"/>
    <property type="match status" value="1"/>
</dbReference>
<evidence type="ECO:0000256" key="8">
    <source>
        <dbReference type="PIRSR" id="PIRSR000524-50"/>
    </source>
</evidence>
<feature type="binding site" evidence="7">
    <location>
        <position position="392"/>
    </location>
    <ligand>
        <name>substrate</name>
    </ligand>
</feature>
<evidence type="ECO:0000256" key="7">
    <source>
        <dbReference type="PIRSR" id="PIRSR000524-1"/>
    </source>
</evidence>
<accession>I0Z0L1</accession>